<dbReference type="Proteomes" id="UP001497472">
    <property type="component" value="Unassembled WGS sequence"/>
</dbReference>
<dbReference type="GO" id="GO:0006898">
    <property type="term" value="P:receptor-mediated endocytosis"/>
    <property type="evidence" value="ECO:0007669"/>
    <property type="project" value="TreeGrafter"/>
</dbReference>
<evidence type="ECO:0000256" key="8">
    <source>
        <dbReference type="ARBA" id="ARBA00031934"/>
    </source>
</evidence>
<keyword evidence="6" id="KW-1015">Disulfide bond</keyword>
<keyword evidence="10" id="KW-1185">Reference proteome</keyword>
<reference evidence="9 10" key="1">
    <citation type="submission" date="2023-11" db="EMBL/GenBank/DDBJ databases">
        <authorList>
            <person name="Okamura Y."/>
        </authorList>
    </citation>
    <scope>NUCLEOTIDE SEQUENCE [LARGE SCALE GENOMIC DNA]</scope>
</reference>
<evidence type="ECO:0000313" key="10">
    <source>
        <dbReference type="Proteomes" id="UP001497472"/>
    </source>
</evidence>
<dbReference type="PANTHER" id="PTHR11247:SF8">
    <property type="entry name" value="PALMITOYL-PROTEIN THIOESTERASE 1"/>
    <property type="match status" value="1"/>
</dbReference>
<feature type="non-terminal residue" evidence="9">
    <location>
        <position position="353"/>
    </location>
</feature>
<gene>
    <name evidence="9" type="ORF">LNINA_LOCUS4674</name>
</gene>
<dbReference type="Pfam" id="PF02089">
    <property type="entry name" value="Palm_thioest"/>
    <property type="match status" value="1"/>
</dbReference>
<dbReference type="InterPro" id="IPR002472">
    <property type="entry name" value="Palm_thioest"/>
</dbReference>
<evidence type="ECO:0000256" key="6">
    <source>
        <dbReference type="ARBA" id="ARBA00023157"/>
    </source>
</evidence>
<dbReference type="InterPro" id="IPR029058">
    <property type="entry name" value="AB_hydrolase_fold"/>
</dbReference>
<comment type="caution">
    <text evidence="9">The sequence shown here is derived from an EMBL/GenBank/DDBJ whole genome shotgun (WGS) entry which is preliminary data.</text>
</comment>
<keyword evidence="5" id="KW-0378">Hydrolase</keyword>
<feature type="non-terminal residue" evidence="9">
    <location>
        <position position="1"/>
    </location>
</feature>
<dbReference type="Gene3D" id="3.40.50.1820">
    <property type="entry name" value="alpha/beta hydrolase"/>
    <property type="match status" value="1"/>
</dbReference>
<evidence type="ECO:0000256" key="7">
    <source>
        <dbReference type="ARBA" id="ARBA00023180"/>
    </source>
</evidence>
<dbReference type="EMBL" id="CAVLEF010000006">
    <property type="protein sequence ID" value="CAK1544974.1"/>
    <property type="molecule type" value="Genomic_DNA"/>
</dbReference>
<keyword evidence="7" id="KW-0325">Glycoprotein</keyword>
<protein>
    <recommendedName>
        <fullName evidence="3">Palmitoyl-protein thioesterase 1</fullName>
        <ecNumber evidence="2">3.1.2.22</ecNumber>
    </recommendedName>
    <alternativeName>
        <fullName evidence="8">Palmitoyl-protein hydrolase 1</fullName>
    </alternativeName>
</protein>
<accession>A0AAV1J6C9</accession>
<dbReference type="EC" id="3.1.2.22" evidence="2"/>
<evidence type="ECO:0000256" key="5">
    <source>
        <dbReference type="ARBA" id="ARBA00022801"/>
    </source>
</evidence>
<proteinExistence type="inferred from homology"/>
<dbReference type="PANTHER" id="PTHR11247">
    <property type="entry name" value="PALMITOYL-PROTEIN THIOESTERASE/DOLICHYLDIPHOSPHATASE 1"/>
    <property type="match status" value="1"/>
</dbReference>
<organism evidence="9 10">
    <name type="scientific">Leptosia nina</name>
    <dbReference type="NCBI Taxonomy" id="320188"/>
    <lineage>
        <taxon>Eukaryota</taxon>
        <taxon>Metazoa</taxon>
        <taxon>Ecdysozoa</taxon>
        <taxon>Arthropoda</taxon>
        <taxon>Hexapoda</taxon>
        <taxon>Insecta</taxon>
        <taxon>Pterygota</taxon>
        <taxon>Neoptera</taxon>
        <taxon>Endopterygota</taxon>
        <taxon>Lepidoptera</taxon>
        <taxon>Glossata</taxon>
        <taxon>Ditrysia</taxon>
        <taxon>Papilionoidea</taxon>
        <taxon>Pieridae</taxon>
        <taxon>Pierinae</taxon>
        <taxon>Leptosia</taxon>
    </lineage>
</organism>
<dbReference type="GO" id="GO:0008474">
    <property type="term" value="F:palmitoyl-(protein) hydrolase activity"/>
    <property type="evidence" value="ECO:0007669"/>
    <property type="project" value="UniProtKB-EC"/>
</dbReference>
<name>A0AAV1J6C9_9NEOP</name>
<dbReference type="GO" id="GO:0005764">
    <property type="term" value="C:lysosome"/>
    <property type="evidence" value="ECO:0007669"/>
    <property type="project" value="TreeGrafter"/>
</dbReference>
<evidence type="ECO:0000313" key="9">
    <source>
        <dbReference type="EMBL" id="CAK1544974.1"/>
    </source>
</evidence>
<evidence type="ECO:0000256" key="1">
    <source>
        <dbReference type="ARBA" id="ARBA00010758"/>
    </source>
</evidence>
<keyword evidence="4" id="KW-0732">Signal</keyword>
<dbReference type="AlphaFoldDB" id="A0AAV1J6C9"/>
<dbReference type="SUPFAM" id="SSF53474">
    <property type="entry name" value="alpha/beta-Hydrolases"/>
    <property type="match status" value="1"/>
</dbReference>
<comment type="similarity">
    <text evidence="1">Belongs to the palmitoyl-protein thioesterase family.</text>
</comment>
<sequence length="353" mass="41250">MTDITISFLVDREKQGGVMESWYKLYTWVNYTVLMLLLQIFWKISQISNYFKQKPIEDGKTERTFVLTPLTRDYKFRRHIRSMSDVQSSTPYRLPFRAKNNLMLTYDSDTRTRRTYNRYDSSDSSDYMCKAFTDFPNAKLCLENADINKIVPKIPQIENQRRGAYRFSLWNKKIDSDWDQRDIPSSLIVNVLKMKILAILFILKLINADPTPIVLWHGMGDTCCFSFSLGSFKIFLEDQIPDVYVHSLRIGDSIIEDMENGYFMSPNKQVDYVCDKISNDRKLRHGFHAIGFSQGCQFFRAVIQRCGHKLPQVKNFISLGGQHQGVYGLPHCGALQHQSCDYIRKLLNYAAYY</sequence>
<evidence type="ECO:0000256" key="3">
    <source>
        <dbReference type="ARBA" id="ARBA00014212"/>
    </source>
</evidence>
<dbReference type="PRINTS" id="PR00414">
    <property type="entry name" value="PPTHIESTRASE"/>
</dbReference>
<evidence type="ECO:0000256" key="2">
    <source>
        <dbReference type="ARBA" id="ARBA00012423"/>
    </source>
</evidence>
<evidence type="ECO:0000256" key="4">
    <source>
        <dbReference type="ARBA" id="ARBA00022729"/>
    </source>
</evidence>